<keyword evidence="12" id="KW-1185">Reference proteome</keyword>
<evidence type="ECO:0000313" key="9">
    <source>
        <dbReference type="EMBL" id="KAA0172003.1"/>
    </source>
</evidence>
<dbReference type="Pfam" id="PF07162">
    <property type="entry name" value="B9-C2"/>
    <property type="match status" value="1"/>
</dbReference>
<protein>
    <recommendedName>
        <fullName evidence="6">B9 domain-containing protein 2</fullName>
    </recommendedName>
</protein>
<keyword evidence="5" id="KW-0966">Cell projection</keyword>
<dbReference type="PANTHER" id="PTHR12968:SF2">
    <property type="entry name" value="B9 DOMAIN-CONTAINING PROTEIN 2"/>
    <property type="match status" value="1"/>
</dbReference>
<keyword evidence="3" id="KW-0970">Cilium biogenesis/degradation</keyword>
<dbReference type="Proteomes" id="UP000323011">
    <property type="component" value="Unassembled WGS sequence"/>
</dbReference>
<dbReference type="OrthoDB" id="184109at2759"/>
<comment type="caution">
    <text evidence="10">The sequence shown here is derived from an EMBL/GenBank/DDBJ whole genome shotgun (WGS) entry which is preliminary data.</text>
</comment>
<sequence>MSLKVDSGWRPSGGGQVLSSVEYQLAEAAAMSRAFSQPQVHFLGELVGGTGFPGGVTCKWAIEVGGEGTAWSKSEGLDHGQTQTDYPEDAGAGAVWSHPIDVHYVAGGLKGWPRLTLEVWRVDDHGRLELCGYGFSHLPSSPGMYTLRIPTWRPLGTAAEEMSAFFMGGVPRLARASYVFSRRSERASFPTVASGTVSVELYVITRAVETHGVDVA</sequence>
<comment type="subcellular location">
    <subcellularLocation>
        <location evidence="1">Cytoplasm</location>
        <location evidence="1">Cytoskeleton</location>
        <location evidence="1">Cilium basal body</location>
    </subcellularLocation>
</comment>
<keyword evidence="4" id="KW-0206">Cytoskeleton</keyword>
<dbReference type="PROSITE" id="PS51381">
    <property type="entry name" value="C2_B9"/>
    <property type="match status" value="1"/>
</dbReference>
<dbReference type="AlphaFoldDB" id="A0A5A8EK30"/>
<evidence type="ECO:0000256" key="5">
    <source>
        <dbReference type="ARBA" id="ARBA00023273"/>
    </source>
</evidence>
<dbReference type="EMBL" id="VLTL01000003">
    <property type="protein sequence ID" value="KAA0172003.1"/>
    <property type="molecule type" value="Genomic_DNA"/>
</dbReference>
<dbReference type="EMBL" id="VLTO01000002">
    <property type="protein sequence ID" value="KAA0177989.1"/>
    <property type="molecule type" value="Genomic_DNA"/>
</dbReference>
<evidence type="ECO:0000256" key="3">
    <source>
        <dbReference type="ARBA" id="ARBA00022794"/>
    </source>
</evidence>
<evidence type="ECO:0000313" key="12">
    <source>
        <dbReference type="Proteomes" id="UP000323011"/>
    </source>
</evidence>
<evidence type="ECO:0000256" key="2">
    <source>
        <dbReference type="ARBA" id="ARBA00022490"/>
    </source>
</evidence>
<evidence type="ECO:0000313" key="14">
    <source>
        <dbReference type="Proteomes" id="UP000325113"/>
    </source>
</evidence>
<organism evidence="10 11">
    <name type="scientific">Cafeteria roenbergensis</name>
    <name type="common">Marine flagellate</name>
    <dbReference type="NCBI Taxonomy" id="33653"/>
    <lineage>
        <taxon>Eukaryota</taxon>
        <taxon>Sar</taxon>
        <taxon>Stramenopiles</taxon>
        <taxon>Bigyra</taxon>
        <taxon>Opalozoa</taxon>
        <taxon>Bicosoecida</taxon>
        <taxon>Cafeteriaceae</taxon>
        <taxon>Cafeteria</taxon>
    </lineage>
</organism>
<evidence type="ECO:0000256" key="4">
    <source>
        <dbReference type="ARBA" id="ARBA00023212"/>
    </source>
</evidence>
<dbReference type="GO" id="GO:0060271">
    <property type="term" value="P:cilium assembly"/>
    <property type="evidence" value="ECO:0007669"/>
    <property type="project" value="TreeGrafter"/>
</dbReference>
<evidence type="ECO:0000256" key="6">
    <source>
        <dbReference type="ARBA" id="ARBA00039272"/>
    </source>
</evidence>
<evidence type="ECO:0000313" key="7">
    <source>
        <dbReference type="EMBL" id="KAA0157581.1"/>
    </source>
</evidence>
<keyword evidence="2" id="KW-0963">Cytoplasm</keyword>
<name>A0A5A8EK30_CAFRO</name>
<dbReference type="Proteomes" id="UP000325113">
    <property type="component" value="Unassembled WGS sequence"/>
</dbReference>
<evidence type="ECO:0000313" key="10">
    <source>
        <dbReference type="EMBL" id="KAA0177989.1"/>
    </source>
</evidence>
<evidence type="ECO:0000256" key="1">
    <source>
        <dbReference type="ARBA" id="ARBA00004120"/>
    </source>
</evidence>
<dbReference type="EMBL" id="VLTN01000001">
    <property type="protein sequence ID" value="KAA0157581.1"/>
    <property type="molecule type" value="Genomic_DNA"/>
</dbReference>
<dbReference type="GO" id="GO:0036038">
    <property type="term" value="C:MKS complex"/>
    <property type="evidence" value="ECO:0007669"/>
    <property type="project" value="TreeGrafter"/>
</dbReference>
<evidence type="ECO:0000313" key="8">
    <source>
        <dbReference type="EMBL" id="KAA0160413.1"/>
    </source>
</evidence>
<evidence type="ECO:0000313" key="13">
    <source>
        <dbReference type="Proteomes" id="UP000324907"/>
    </source>
</evidence>
<dbReference type="OMA" id="FELECPT"/>
<reference evidence="11 12" key="1">
    <citation type="submission" date="2019-07" db="EMBL/GenBank/DDBJ databases">
        <title>Genomes of Cafeteria roenbergensis.</title>
        <authorList>
            <person name="Fischer M.G."/>
            <person name="Hackl T."/>
            <person name="Roman M."/>
        </authorList>
    </citation>
    <scope>NUCLEOTIDE SEQUENCE [LARGE SCALE GENOMIC DNA]</scope>
    <source>
        <strain evidence="7 12">BVI</strain>
        <strain evidence="8 14">Cflag</strain>
        <strain evidence="10 11">E4-10P</strain>
        <strain evidence="9 13">RCC970-E3</strain>
    </source>
</reference>
<gene>
    <name evidence="10" type="ORF">FNF27_00537</name>
    <name evidence="9" type="ORF">FNF28_00320</name>
    <name evidence="7" type="ORF">FNF29_00157</name>
    <name evidence="8" type="ORF">FNF31_04282</name>
</gene>
<proteinExistence type="predicted"/>
<dbReference type="PANTHER" id="PTHR12968">
    <property type="entry name" value="B9 DOMAIN-CONTAINING"/>
    <property type="match status" value="1"/>
</dbReference>
<dbReference type="Proteomes" id="UP000322899">
    <property type="component" value="Unassembled WGS sequence"/>
</dbReference>
<dbReference type="InterPro" id="IPR010796">
    <property type="entry name" value="C2_B9-type_dom"/>
</dbReference>
<dbReference type="Proteomes" id="UP000324907">
    <property type="component" value="Unassembled WGS sequence"/>
</dbReference>
<evidence type="ECO:0000313" key="11">
    <source>
        <dbReference type="Proteomes" id="UP000322899"/>
    </source>
</evidence>
<dbReference type="EMBL" id="VLTM01000044">
    <property type="protein sequence ID" value="KAA0160413.1"/>
    <property type="molecule type" value="Genomic_DNA"/>
</dbReference>
<accession>A0A5A8EK30</accession>